<accession>A0A6A5BTG0</accession>
<feature type="region of interest" description="Disordered" evidence="2">
    <location>
        <begin position="131"/>
        <end position="150"/>
    </location>
</feature>
<organism evidence="4 5">
    <name type="scientific">Naegleria fowleri</name>
    <name type="common">Brain eating amoeba</name>
    <dbReference type="NCBI Taxonomy" id="5763"/>
    <lineage>
        <taxon>Eukaryota</taxon>
        <taxon>Discoba</taxon>
        <taxon>Heterolobosea</taxon>
        <taxon>Tetramitia</taxon>
        <taxon>Eutetramitia</taxon>
        <taxon>Vahlkampfiidae</taxon>
        <taxon>Naegleria</taxon>
    </lineage>
</organism>
<feature type="coiled-coil region" evidence="1">
    <location>
        <begin position="825"/>
        <end position="869"/>
    </location>
</feature>
<feature type="compositionally biased region" description="Basic and acidic residues" evidence="2">
    <location>
        <begin position="1125"/>
        <end position="1135"/>
    </location>
</feature>
<dbReference type="GeneID" id="68111119"/>
<keyword evidence="1" id="KW-0175">Coiled coil</keyword>
<feature type="region of interest" description="Disordered" evidence="2">
    <location>
        <begin position="1117"/>
        <end position="1143"/>
    </location>
</feature>
<dbReference type="Pfam" id="PF00621">
    <property type="entry name" value="RhoGEF"/>
    <property type="match status" value="1"/>
</dbReference>
<dbReference type="PROSITE" id="PS50010">
    <property type="entry name" value="DH_2"/>
    <property type="match status" value="1"/>
</dbReference>
<comment type="caution">
    <text evidence="4">The sequence shown here is derived from an EMBL/GenBank/DDBJ whole genome shotgun (WGS) entry which is preliminary data.</text>
</comment>
<dbReference type="OrthoDB" id="660555at2759"/>
<dbReference type="SMART" id="SM00325">
    <property type="entry name" value="RhoGEF"/>
    <property type="match status" value="1"/>
</dbReference>
<dbReference type="InterPro" id="IPR051092">
    <property type="entry name" value="FYVE_RhoGEF_PH"/>
</dbReference>
<feature type="region of interest" description="Disordered" evidence="2">
    <location>
        <begin position="60"/>
        <end position="82"/>
    </location>
</feature>
<dbReference type="InterPro" id="IPR035899">
    <property type="entry name" value="DBL_dom_sf"/>
</dbReference>
<dbReference type="CDD" id="cd00160">
    <property type="entry name" value="RhoGEF"/>
    <property type="match status" value="1"/>
</dbReference>
<keyword evidence="5" id="KW-1185">Reference proteome</keyword>
<dbReference type="VEuPathDB" id="AmoebaDB:NfTy_063510"/>
<dbReference type="VEuPathDB" id="AmoebaDB:NF0047500"/>
<dbReference type="GO" id="GO:0005085">
    <property type="term" value="F:guanyl-nucleotide exchange factor activity"/>
    <property type="evidence" value="ECO:0007669"/>
    <property type="project" value="InterPro"/>
</dbReference>
<dbReference type="VEuPathDB" id="AmoebaDB:FDP41_003901"/>
<name>A0A6A5BTG0_NAEFO</name>
<reference evidence="4 5" key="1">
    <citation type="journal article" date="2019" name="Sci. Rep.">
        <title>Nanopore sequencing improves the draft genome of the human pathogenic amoeba Naegleria fowleri.</title>
        <authorList>
            <person name="Liechti N."/>
            <person name="Schurch N."/>
            <person name="Bruggmann R."/>
            <person name="Wittwer M."/>
        </authorList>
    </citation>
    <scope>NUCLEOTIDE SEQUENCE [LARGE SCALE GENOMIC DNA]</scope>
    <source>
        <strain evidence="4 5">ATCC 30894</strain>
    </source>
</reference>
<feature type="compositionally biased region" description="Polar residues" evidence="2">
    <location>
        <begin position="1214"/>
        <end position="1246"/>
    </location>
</feature>
<dbReference type="PANTHER" id="PTHR12673">
    <property type="entry name" value="FACIOGENITAL DYSPLASIA PROTEIN"/>
    <property type="match status" value="1"/>
</dbReference>
<evidence type="ECO:0000256" key="1">
    <source>
        <dbReference type="SAM" id="Coils"/>
    </source>
</evidence>
<feature type="domain" description="DH" evidence="3">
    <location>
        <begin position="378"/>
        <end position="568"/>
    </location>
</feature>
<sequence>MSNSNNEEPIELYGQINNDFSDYIGKTQIHKMKGTFVQIIKISPQQDSYQVIDLSLASSQEGTSQSGSNSGGGSGGADVTLVPFDIPSSEVKRLESFNDLPSHIQTFIQEKKTLGGSNKKSSKRLERLFSKFTRSSKSSSSPSNHSTKSLTSAPQLNALISNSSSSSATTTSTSNNGMGSSQNNTHSNSSSSLGSCASSASQLSQELLKNVSSSLTTATSHISTPPTTTAASTSTTLLLAPSIDAAADLNTFSNNNSEGDEFEEEGSDDDGDEMMMMMDSSYHHHPTSSSTTTMEITVEITPPTTIQTSVLNNNNNQNNPTSPIEEDIDDREDDVLVEFHSSKIEPSPHLLQSMKAFLMRRKFQDYISKSNDVRNARLRRAALLEILSTEESYYSALNTCKTLFMDPLLNDAQTKKKPILNMNDINEIFGELPSIMQASEMLMSDLRKEIAKWPSSPILIGHIFKSFAPFFRMYSKYINNFDSVSEKVEKLEKSSKNFAQFLAKVHETPECGGLTFTSYLVVPVQRVPRIRLLLQEVLKRTDETHVDYAPTEQALSIVNQVAENLNESKRSSENDKVMFELQEKLRGRFGGILQAHRRYIRTFNSIHVESTRELDKKKLNGFYNAYLFNDMLLLVPQYLDRSLNDLQDKKRKGNSIGNSGANSGNGNSGGGASDHLNHGNSGPINSEPMDEEERFQRLAKESFVIYLAFSKVLDREEKELDRINTMMLLTKVASNTPSTHRFNFILKSFIRTQSLNFIFSFDNLLMRDEMEADVTINIEKIDKSMEKKVGQERIDIEKKRIEMCKSIKVADMILSKYLLQKQTGNEKYQQLVEKLSTCENELEAKLMEYRSLKDEFKKQSELLRDIEAKESESLIDYEEQNQKIYAIDTILWKMLNPDRSAFKEVFGEDPRIDPSDFGTQTYSVATSGNSNHTFTASGSIDEYVDSSSPTISNNTSHRKTVTFKRSTTLFNSTANLNFLHGGEGSSSFSALPLKQLKENCNPYIQLAYRETRKNKDHNHLMTLHSTTTTTSTTTSTFDHSSSEEIETLNALYRIRPLKKSFMIEPFKKLPYKYRIDRILYGENTPQEIMPKIIPYPEEYNDVDMYYNNISDRDGFDSYYGSDQYNDDKNSNHDQYNDDNDDNNNTFVKTYDNIYDLPNNVNDLKSMIIKLQMEKEDMRNELNRLKQQQTASSSSSSLMMGMAPLTSSTTTNSSFNENGSISRQHRSTIASSVDTPTGQFSNSSELYASQEIEPFVE</sequence>
<evidence type="ECO:0000259" key="3">
    <source>
        <dbReference type="PROSITE" id="PS50010"/>
    </source>
</evidence>
<proteinExistence type="predicted"/>
<dbReference type="PANTHER" id="PTHR12673:SF159">
    <property type="entry name" value="LD03170P"/>
    <property type="match status" value="1"/>
</dbReference>
<gene>
    <name evidence="4" type="ORF">FDP41_003901</name>
</gene>
<dbReference type="InterPro" id="IPR000219">
    <property type="entry name" value="DH_dom"/>
</dbReference>
<feature type="region of interest" description="Disordered" evidence="2">
    <location>
        <begin position="162"/>
        <end position="197"/>
    </location>
</feature>
<feature type="region of interest" description="Disordered" evidence="2">
    <location>
        <begin position="1184"/>
        <end position="1256"/>
    </location>
</feature>
<evidence type="ECO:0000313" key="5">
    <source>
        <dbReference type="Proteomes" id="UP000444721"/>
    </source>
</evidence>
<protein>
    <recommendedName>
        <fullName evidence="3">DH domain-containing protein</fullName>
    </recommendedName>
</protein>
<dbReference type="SUPFAM" id="SSF48065">
    <property type="entry name" value="DBL homology domain (DH-domain)"/>
    <property type="match status" value="1"/>
</dbReference>
<dbReference type="RefSeq" id="XP_044561961.1">
    <property type="nucleotide sequence ID" value="XM_044707257.1"/>
</dbReference>
<feature type="region of interest" description="Disordered" evidence="2">
    <location>
        <begin position="650"/>
        <end position="692"/>
    </location>
</feature>
<feature type="region of interest" description="Disordered" evidence="2">
    <location>
        <begin position="249"/>
        <end position="275"/>
    </location>
</feature>
<dbReference type="Gene3D" id="1.20.900.10">
    <property type="entry name" value="Dbl homology (DH) domain"/>
    <property type="match status" value="1"/>
</dbReference>
<feature type="compositionally biased region" description="Low complexity" evidence="2">
    <location>
        <begin position="654"/>
        <end position="665"/>
    </location>
</feature>
<evidence type="ECO:0000256" key="2">
    <source>
        <dbReference type="SAM" id="MobiDB-lite"/>
    </source>
</evidence>
<dbReference type="AlphaFoldDB" id="A0A6A5BTG0"/>
<evidence type="ECO:0000313" key="4">
    <source>
        <dbReference type="EMBL" id="KAF0977248.1"/>
    </source>
</evidence>
<dbReference type="Proteomes" id="UP000444721">
    <property type="component" value="Unassembled WGS sequence"/>
</dbReference>
<dbReference type="GO" id="GO:0005737">
    <property type="term" value="C:cytoplasm"/>
    <property type="evidence" value="ECO:0007669"/>
    <property type="project" value="TreeGrafter"/>
</dbReference>
<feature type="compositionally biased region" description="Acidic residues" evidence="2">
    <location>
        <begin position="258"/>
        <end position="273"/>
    </location>
</feature>
<dbReference type="EMBL" id="VFQX01000035">
    <property type="protein sequence ID" value="KAF0977248.1"/>
    <property type="molecule type" value="Genomic_DNA"/>
</dbReference>